<comment type="subcellular location">
    <subcellularLocation>
        <location evidence="7">Cytoplasm</location>
    </subcellularLocation>
    <subcellularLocation>
        <location evidence="7">Nucleus</location>
    </subcellularLocation>
</comment>
<sequence>MYTRVWELASIGFNWLASLQAALKGIRGELKMLGPIDWLNWTEPHSQCLRISLTIQQEVFTVLVLEQVFEIEYLVQHGQCPDCAKLPANNIWKALVQRARKDTISVKEVCDGLDFFYSTRSHAQKMAEFLTGVVPIQSKVSRPNGSSRRTHTPTLPTSSTPTRLRSLQSAKTISSVSRPSSLANISPLTLCVRMGNSLHFVGPATLQSAEISAPVYWCAPFESLASVADFIEFTVLDVEPLGMTRSKWVLADAQVALSGAFCSHGGTRAGAEEDDAMDYEGGPGDSAMGYFLTNTNFNLDDFAALPSHRMLDVELVKKAHPNRRKKNKPHGWKFRSMGKEAGKEGETGAAGAWWTEWAAGTRRRSRTKRCAGRSIYKEEGPREFDMDVDELAHAPDAGTETDGEAEEQPDFPEVKFDELLEDLDEMTLEEDLT</sequence>
<evidence type="ECO:0000256" key="1">
    <source>
        <dbReference type="ARBA" id="ARBA00009794"/>
    </source>
</evidence>
<keyword evidence="6 7" id="KW-0539">Nucleus</keyword>
<evidence type="ECO:0000256" key="2">
    <source>
        <dbReference type="ARBA" id="ARBA00017035"/>
    </source>
</evidence>
<feature type="region of interest" description="Disordered" evidence="8">
    <location>
        <begin position="140"/>
        <end position="163"/>
    </location>
</feature>
<feature type="compositionally biased region" description="Acidic residues" evidence="8">
    <location>
        <begin position="399"/>
        <end position="410"/>
    </location>
</feature>
<evidence type="ECO:0000259" key="11">
    <source>
        <dbReference type="Pfam" id="PF21193"/>
    </source>
</evidence>
<dbReference type="GO" id="GO:0005634">
    <property type="term" value="C:nucleus"/>
    <property type="evidence" value="ECO:0007669"/>
    <property type="project" value="UniProtKB-SubCell"/>
</dbReference>
<evidence type="ECO:0000256" key="8">
    <source>
        <dbReference type="SAM" id="MobiDB-lite"/>
    </source>
</evidence>
<evidence type="ECO:0000259" key="10">
    <source>
        <dbReference type="Pfam" id="PF21192"/>
    </source>
</evidence>
<accession>A0A4Q9M342</accession>
<dbReference type="GO" id="GO:0005737">
    <property type="term" value="C:cytoplasm"/>
    <property type="evidence" value="ECO:0007669"/>
    <property type="project" value="UniProtKB-SubCell"/>
</dbReference>
<dbReference type="AlphaFoldDB" id="A0A4Q9M342"/>
<evidence type="ECO:0000256" key="5">
    <source>
        <dbReference type="ARBA" id="ARBA00022927"/>
    </source>
</evidence>
<dbReference type="InterPro" id="IPR039768">
    <property type="entry name" value="Nmd3"/>
</dbReference>
<protein>
    <recommendedName>
        <fullName evidence="2 7">60S ribosomal export protein NMD3</fullName>
    </recommendedName>
</protein>
<evidence type="ECO:0000256" key="3">
    <source>
        <dbReference type="ARBA" id="ARBA00022448"/>
    </source>
</evidence>
<comment type="similarity">
    <text evidence="1 7">Belongs to the NMD3 family.</text>
</comment>
<organism evidence="12">
    <name type="scientific">Dichomitus squalens</name>
    <dbReference type="NCBI Taxonomy" id="114155"/>
    <lineage>
        <taxon>Eukaryota</taxon>
        <taxon>Fungi</taxon>
        <taxon>Dikarya</taxon>
        <taxon>Basidiomycota</taxon>
        <taxon>Agaricomycotina</taxon>
        <taxon>Agaricomycetes</taxon>
        <taxon>Polyporales</taxon>
        <taxon>Polyporaceae</taxon>
        <taxon>Dichomitus</taxon>
    </lineage>
</organism>
<evidence type="ECO:0000313" key="12">
    <source>
        <dbReference type="EMBL" id="TBU21234.1"/>
    </source>
</evidence>
<dbReference type="InterPro" id="IPR048899">
    <property type="entry name" value="NMD_SH3"/>
</dbReference>
<feature type="compositionally biased region" description="Basic residues" evidence="8">
    <location>
        <begin position="321"/>
        <end position="333"/>
    </location>
</feature>
<feature type="compositionally biased region" description="Low complexity" evidence="8">
    <location>
        <begin position="152"/>
        <end position="163"/>
    </location>
</feature>
<dbReference type="Pfam" id="PF04981">
    <property type="entry name" value="NMD3"/>
    <property type="match status" value="2"/>
</dbReference>
<evidence type="ECO:0000259" key="9">
    <source>
        <dbReference type="Pfam" id="PF04981"/>
    </source>
</evidence>
<feature type="domain" description="60S ribosomal export protein NMD3 SH3" evidence="11">
    <location>
        <begin position="181"/>
        <end position="213"/>
    </location>
</feature>
<feature type="compositionally biased region" description="Basic and acidic residues" evidence="8">
    <location>
        <begin position="337"/>
        <end position="346"/>
    </location>
</feature>
<dbReference type="EMBL" id="ML143653">
    <property type="protein sequence ID" value="TBU21234.1"/>
    <property type="molecule type" value="Genomic_DNA"/>
</dbReference>
<dbReference type="GO" id="GO:0000055">
    <property type="term" value="P:ribosomal large subunit export from nucleus"/>
    <property type="evidence" value="ECO:0007669"/>
    <property type="project" value="TreeGrafter"/>
</dbReference>
<feature type="domain" description="60S ribosomal export protein NMD3 OB-fold" evidence="10">
    <location>
        <begin position="231"/>
        <end position="318"/>
    </location>
</feature>
<dbReference type="Proteomes" id="UP000292957">
    <property type="component" value="Unassembled WGS sequence"/>
</dbReference>
<keyword evidence="3 7" id="KW-0813">Transport</keyword>
<feature type="region of interest" description="Disordered" evidence="8">
    <location>
        <begin position="379"/>
        <end position="413"/>
    </location>
</feature>
<dbReference type="PANTHER" id="PTHR12746:SF2">
    <property type="entry name" value="60S RIBOSOMAL EXPORT PROTEIN NMD3"/>
    <property type="match status" value="1"/>
</dbReference>
<dbReference type="Pfam" id="PF21192">
    <property type="entry name" value="OB_NMD3"/>
    <property type="match status" value="1"/>
</dbReference>
<keyword evidence="4 7" id="KW-0963">Cytoplasm</keyword>
<dbReference type="InterPro" id="IPR048898">
    <property type="entry name" value="OB_NMD3"/>
</dbReference>
<dbReference type="OrthoDB" id="203821at2759"/>
<dbReference type="GO" id="GO:0015031">
    <property type="term" value="P:protein transport"/>
    <property type="evidence" value="ECO:0007669"/>
    <property type="project" value="UniProtKB-KW"/>
</dbReference>
<dbReference type="GO" id="GO:0043023">
    <property type="term" value="F:ribosomal large subunit binding"/>
    <property type="evidence" value="ECO:0007669"/>
    <property type="project" value="InterPro"/>
</dbReference>
<feature type="domain" description="Nmd3 N-terminal" evidence="9">
    <location>
        <begin position="40"/>
        <end position="97"/>
    </location>
</feature>
<reference evidence="12" key="1">
    <citation type="submission" date="2019-01" db="EMBL/GenBank/DDBJ databases">
        <title>Draft genome sequences of three monokaryotic isolates of the white-rot basidiomycete fungus Dichomitus squalens.</title>
        <authorList>
            <consortium name="DOE Joint Genome Institute"/>
            <person name="Lopez S.C."/>
            <person name="Andreopoulos B."/>
            <person name="Pangilinan J."/>
            <person name="Lipzen A."/>
            <person name="Riley R."/>
            <person name="Ahrendt S."/>
            <person name="Ng V."/>
            <person name="Barry K."/>
            <person name="Daum C."/>
            <person name="Grigoriev I.V."/>
            <person name="Hilden K.S."/>
            <person name="Makela M.R."/>
            <person name="de Vries R.P."/>
        </authorList>
    </citation>
    <scope>NUCLEOTIDE SEQUENCE [LARGE SCALE GENOMIC DNA]</scope>
    <source>
        <strain evidence="12">OM18370.1</strain>
    </source>
</reference>
<evidence type="ECO:0000256" key="6">
    <source>
        <dbReference type="ARBA" id="ARBA00023242"/>
    </source>
</evidence>
<gene>
    <name evidence="12" type="ORF">BD311DRAFT_833909</name>
</gene>
<feature type="region of interest" description="Disordered" evidence="8">
    <location>
        <begin position="321"/>
        <end position="348"/>
    </location>
</feature>
<dbReference type="Pfam" id="PF21193">
    <property type="entry name" value="NMD_SH3"/>
    <property type="match status" value="1"/>
</dbReference>
<proteinExistence type="inferred from homology"/>
<evidence type="ECO:0000256" key="7">
    <source>
        <dbReference type="RuleBase" id="RU364108"/>
    </source>
</evidence>
<feature type="domain" description="Nmd3 N-terminal" evidence="9">
    <location>
        <begin position="99"/>
        <end position="142"/>
    </location>
</feature>
<name>A0A4Q9M342_9APHY</name>
<keyword evidence="5 7" id="KW-0653">Protein transport</keyword>
<comment type="function">
    <text evidence="7">Acts as an adapter for the XPO1/CRM1-mediated export of the 60S ribosomal subunit.</text>
</comment>
<feature type="compositionally biased region" description="Basic and acidic residues" evidence="8">
    <location>
        <begin position="379"/>
        <end position="393"/>
    </location>
</feature>
<dbReference type="InterPro" id="IPR007064">
    <property type="entry name" value="Nmd3_N"/>
</dbReference>
<evidence type="ECO:0000256" key="4">
    <source>
        <dbReference type="ARBA" id="ARBA00022490"/>
    </source>
</evidence>
<dbReference type="PANTHER" id="PTHR12746">
    <property type="entry name" value="NONSENSE-MEDIATED MRNA DECAY PROTEIN 3"/>
    <property type="match status" value="1"/>
</dbReference>